<dbReference type="GO" id="GO:0008168">
    <property type="term" value="F:methyltransferase activity"/>
    <property type="evidence" value="ECO:0007669"/>
    <property type="project" value="UniProtKB-KW"/>
</dbReference>
<proteinExistence type="predicted"/>
<dbReference type="Gene3D" id="3.40.50.150">
    <property type="entry name" value="Vaccinia Virus protein VP39"/>
    <property type="match status" value="1"/>
</dbReference>
<dbReference type="EMBL" id="CCEJ010000004">
    <property type="protein sequence ID" value="CDR33794.1"/>
    <property type="molecule type" value="Genomic_DNA"/>
</dbReference>
<evidence type="ECO:0000313" key="2">
    <source>
        <dbReference type="EMBL" id="CDR33794.1"/>
    </source>
</evidence>
<name>A0A090DYL2_9BACT</name>
<dbReference type="SUPFAM" id="SSF53335">
    <property type="entry name" value="S-adenosyl-L-methionine-dependent methyltransferases"/>
    <property type="match status" value="1"/>
</dbReference>
<dbReference type="eggNOG" id="COG0500">
    <property type="taxonomic scope" value="Bacteria"/>
</dbReference>
<accession>A0A090DYL2</accession>
<keyword evidence="2" id="KW-0489">Methyltransferase</keyword>
<feature type="domain" description="Methyltransferase" evidence="1">
    <location>
        <begin position="41"/>
        <end position="166"/>
    </location>
</feature>
<sequence length="239" mass="27739">MNWQKRWFNEDYLLLYSSRNAEEALAQVDFISKVLSLSPCERLIDIGCGSGRHDFLLAKMGLIVVGVDQSKTLINEAKKRLDQENLPNLSFFESSIESFKSNEPFDVALSLFTSFGYFQENSENINILKAIRSQLRIGSRFFFDYLNPCFVKKHLISEEVKVIAGKTAHIKRWVDHDTVIKEIRISNKCYREEVKLYGKNQLLNFLQNTGFEIQKTYGSYEGEKLTESSERQIFFSIAR</sequence>
<dbReference type="Gene3D" id="2.20.25.110">
    <property type="entry name" value="S-adenosyl-L-methionine-dependent methyltransferases"/>
    <property type="match status" value="1"/>
</dbReference>
<dbReference type="EC" id="2.1.1.-" evidence="2"/>
<dbReference type="CDD" id="cd02440">
    <property type="entry name" value="AdoMet_MTases"/>
    <property type="match status" value="1"/>
</dbReference>
<gene>
    <name evidence="2" type="ORF">CSEC_0967</name>
</gene>
<dbReference type="STRING" id="1437425.CSEC_0967"/>
<evidence type="ECO:0000259" key="1">
    <source>
        <dbReference type="Pfam" id="PF13847"/>
    </source>
</evidence>
<dbReference type="GO" id="GO:0032259">
    <property type="term" value="P:methylation"/>
    <property type="evidence" value="ECO:0007669"/>
    <property type="project" value="UniProtKB-KW"/>
</dbReference>
<dbReference type="InterPro" id="IPR029063">
    <property type="entry name" value="SAM-dependent_MTases_sf"/>
</dbReference>
<reference evidence="2" key="1">
    <citation type="submission" date="2013-12" db="EMBL/GenBank/DDBJ databases">
        <authorList>
            <person name="Linke B."/>
        </authorList>
    </citation>
    <scope>NUCLEOTIDE SEQUENCE [LARGE SCALE GENOMIC DNA]</scope>
    <source>
        <strain evidence="2">CRIB-18</strain>
    </source>
</reference>
<organism evidence="2 3">
    <name type="scientific">Candidatus Criblamydia sequanensis CRIB-18</name>
    <dbReference type="NCBI Taxonomy" id="1437425"/>
    <lineage>
        <taxon>Bacteria</taxon>
        <taxon>Pseudomonadati</taxon>
        <taxon>Chlamydiota</taxon>
        <taxon>Chlamydiia</taxon>
        <taxon>Parachlamydiales</taxon>
        <taxon>Candidatus Criblamydiaceae</taxon>
        <taxon>Candidatus Criblamydia</taxon>
    </lineage>
</organism>
<dbReference type="OrthoDB" id="9811589at2"/>
<dbReference type="Pfam" id="PF13847">
    <property type="entry name" value="Methyltransf_31"/>
    <property type="match status" value="1"/>
</dbReference>
<dbReference type="InterPro" id="IPR025714">
    <property type="entry name" value="Methyltranfer_dom"/>
</dbReference>
<protein>
    <submittedName>
        <fullName evidence="2">Methyltransferase</fullName>
        <ecNumber evidence="2">2.1.1.-</ecNumber>
    </submittedName>
</protein>
<comment type="caution">
    <text evidence="2">The sequence shown here is derived from an EMBL/GenBank/DDBJ whole genome shotgun (WGS) entry which is preliminary data.</text>
</comment>
<dbReference type="PANTHER" id="PTHR43861">
    <property type="entry name" value="TRANS-ACONITATE 2-METHYLTRANSFERASE-RELATED"/>
    <property type="match status" value="1"/>
</dbReference>
<dbReference type="AlphaFoldDB" id="A0A090DYL2"/>
<reference evidence="2" key="2">
    <citation type="submission" date="2014-09" db="EMBL/GenBank/DDBJ databases">
        <title>Criblamydia sequanensis harbors a mega-plasmid encoding arsenite resistance.</title>
        <authorList>
            <person name="Bertelli C."/>
            <person name="Goesmann A."/>
            <person name="Greub G."/>
        </authorList>
    </citation>
    <scope>NUCLEOTIDE SEQUENCE [LARGE SCALE GENOMIC DNA]</scope>
    <source>
        <strain evidence="2">CRIB-18</strain>
    </source>
</reference>
<keyword evidence="2" id="KW-0808">Transferase</keyword>
<dbReference type="RefSeq" id="WP_041017343.1">
    <property type="nucleotide sequence ID" value="NZ_CCEJ010000004.1"/>
</dbReference>
<dbReference type="Proteomes" id="UP000031552">
    <property type="component" value="Unassembled WGS sequence"/>
</dbReference>
<keyword evidence="3" id="KW-1185">Reference proteome</keyword>
<evidence type="ECO:0000313" key="3">
    <source>
        <dbReference type="Proteomes" id="UP000031552"/>
    </source>
</evidence>